<evidence type="ECO:0000313" key="6">
    <source>
        <dbReference type="Proteomes" id="UP000319143"/>
    </source>
</evidence>
<dbReference type="Gene3D" id="3.20.20.80">
    <property type="entry name" value="Glycosidases"/>
    <property type="match status" value="1"/>
</dbReference>
<evidence type="ECO:0000256" key="3">
    <source>
        <dbReference type="SAM" id="SignalP"/>
    </source>
</evidence>
<dbReference type="RefSeq" id="WP_146528178.1">
    <property type="nucleotide sequence ID" value="NZ_SJPV01000006.1"/>
</dbReference>
<keyword evidence="3" id="KW-0732">Signal</keyword>
<dbReference type="Pfam" id="PF02449">
    <property type="entry name" value="Glyco_hydro_42"/>
    <property type="match status" value="1"/>
</dbReference>
<evidence type="ECO:0000256" key="2">
    <source>
        <dbReference type="ARBA" id="ARBA00023295"/>
    </source>
</evidence>
<gene>
    <name evidence="5" type="ORF">Poly41_39070</name>
</gene>
<dbReference type="EMBL" id="SJPV01000006">
    <property type="protein sequence ID" value="TWU36154.1"/>
    <property type="molecule type" value="Genomic_DNA"/>
</dbReference>
<keyword evidence="2" id="KW-0326">Glycosidase</keyword>
<evidence type="ECO:0000256" key="1">
    <source>
        <dbReference type="ARBA" id="ARBA00022801"/>
    </source>
</evidence>
<dbReference type="Gene3D" id="2.60.120.430">
    <property type="entry name" value="Galactose-binding lectin"/>
    <property type="match status" value="1"/>
</dbReference>
<proteinExistence type="predicted"/>
<dbReference type="Proteomes" id="UP000319143">
    <property type="component" value="Unassembled WGS sequence"/>
</dbReference>
<accession>A0A5C6DJ76</accession>
<feature type="signal peptide" evidence="3">
    <location>
        <begin position="1"/>
        <end position="28"/>
    </location>
</feature>
<name>A0A5C6DJ76_9BACT</name>
<dbReference type="InterPro" id="IPR017853">
    <property type="entry name" value="GH"/>
</dbReference>
<dbReference type="GO" id="GO:0005975">
    <property type="term" value="P:carbohydrate metabolic process"/>
    <property type="evidence" value="ECO:0007669"/>
    <property type="project" value="InterPro"/>
</dbReference>
<feature type="chain" id="PRO_5022816766" description="Glycoside hydrolase family 42 N-terminal domain-containing protein" evidence="3">
    <location>
        <begin position="29"/>
        <end position="718"/>
    </location>
</feature>
<dbReference type="InterPro" id="IPR013529">
    <property type="entry name" value="Glyco_hydro_42_N"/>
</dbReference>
<dbReference type="AlphaFoldDB" id="A0A5C6DJ76"/>
<dbReference type="GO" id="GO:0009341">
    <property type="term" value="C:beta-galactosidase complex"/>
    <property type="evidence" value="ECO:0007669"/>
    <property type="project" value="InterPro"/>
</dbReference>
<keyword evidence="6" id="KW-1185">Reference proteome</keyword>
<feature type="domain" description="Glycoside hydrolase family 42 N-terminal" evidence="4">
    <location>
        <begin position="481"/>
        <end position="593"/>
    </location>
</feature>
<protein>
    <recommendedName>
        <fullName evidence="4">Glycoside hydrolase family 42 N-terminal domain-containing protein</fullName>
    </recommendedName>
</protein>
<dbReference type="SUPFAM" id="SSF51445">
    <property type="entry name" value="(Trans)glycosidases"/>
    <property type="match status" value="1"/>
</dbReference>
<comment type="caution">
    <text evidence="5">The sequence shown here is derived from an EMBL/GenBank/DDBJ whole genome shotgun (WGS) entry which is preliminary data.</text>
</comment>
<evidence type="ECO:0000259" key="4">
    <source>
        <dbReference type="Pfam" id="PF02449"/>
    </source>
</evidence>
<keyword evidence="1" id="KW-0378">Hydrolase</keyword>
<sequence length="718" mass="80636" precursor="true">MTVSFLCRCAAVCLCVALNFPLVTSCLADRPLLRIDSALDPSVLKPHAVELSVEHQPDGSVLRMSAGHDYRWPGITITLEGDNRNLSKYGFVAVDVHNVGPKSVGFAVRVDSLDADLESDSLTENQTLAAGETRTVRAALRRKMPDHLKGRLMGMRSNPEGFSEDQGLDTDAIDKILLFVTKKDHEQTVEISSVRAEGDSKVATIWLDSNADPFPMIDLFGQYAHADWPGKTHSLAELKQNLILEEQDIDANPSPEHWDLYGGYVAGPELKATGHFRVQKYEGKWWLVDPEGRLFWSNGIDCVDTNSAQTPITDREFYFSDLPQRDSPMGGLYGRGNWAPHGYYKDRGRYETFNFTAANLVRKYGEDWRTLSRDLAHRRLRSWGLNTIANWSDENVYRMERTPYVVTCNSAGRRIEGSSGYWGKFPDPFDSEFAESVRRSMEYYRNAANSPWCIGVFVDNELAWGDELSLAKAALQSPSDQPAKQAFVDALKLKYARIENLNETWGTPFASWAALLEEPLNEQTMPDDAKAGDDLRAFYSQIGEQYFRVCRQAVKSAAPNTLYLGCRFAWVNDLAVRASAKHCDVIGFNRYEYSVADYQLPEGVDRPAIIGEFHFGALDRGLFHTGLKPTKNQQARADAYRDYLRGALQNPIWVGAHWFQYGDQAATGRGDGENYQIGFVDVCDTPYPETIQAARQIGDSMYQLRLEPVKMSSPIPAP</sequence>
<organism evidence="5 6">
    <name type="scientific">Novipirellula artificiosorum</name>
    <dbReference type="NCBI Taxonomy" id="2528016"/>
    <lineage>
        <taxon>Bacteria</taxon>
        <taxon>Pseudomonadati</taxon>
        <taxon>Planctomycetota</taxon>
        <taxon>Planctomycetia</taxon>
        <taxon>Pirellulales</taxon>
        <taxon>Pirellulaceae</taxon>
        <taxon>Novipirellula</taxon>
    </lineage>
</organism>
<reference evidence="5 6" key="1">
    <citation type="submission" date="2019-02" db="EMBL/GenBank/DDBJ databases">
        <title>Deep-cultivation of Planctomycetes and their phenomic and genomic characterization uncovers novel biology.</title>
        <authorList>
            <person name="Wiegand S."/>
            <person name="Jogler M."/>
            <person name="Boedeker C."/>
            <person name="Pinto D."/>
            <person name="Vollmers J."/>
            <person name="Rivas-Marin E."/>
            <person name="Kohn T."/>
            <person name="Peeters S.H."/>
            <person name="Heuer A."/>
            <person name="Rast P."/>
            <person name="Oberbeckmann S."/>
            <person name="Bunk B."/>
            <person name="Jeske O."/>
            <person name="Meyerdierks A."/>
            <person name="Storesund J.E."/>
            <person name="Kallscheuer N."/>
            <person name="Luecker S."/>
            <person name="Lage O.M."/>
            <person name="Pohl T."/>
            <person name="Merkel B.J."/>
            <person name="Hornburger P."/>
            <person name="Mueller R.-W."/>
            <person name="Bruemmer F."/>
            <person name="Labrenz M."/>
            <person name="Spormann A.M."/>
            <person name="Op Den Camp H."/>
            <person name="Overmann J."/>
            <person name="Amann R."/>
            <person name="Jetten M.S.M."/>
            <person name="Mascher T."/>
            <person name="Medema M.H."/>
            <person name="Devos D.P."/>
            <person name="Kaster A.-K."/>
            <person name="Ovreas L."/>
            <person name="Rohde M."/>
            <person name="Galperin M.Y."/>
            <person name="Jogler C."/>
        </authorList>
    </citation>
    <scope>NUCLEOTIDE SEQUENCE [LARGE SCALE GENOMIC DNA]</scope>
    <source>
        <strain evidence="5 6">Poly41</strain>
    </source>
</reference>
<dbReference type="GO" id="GO:0004565">
    <property type="term" value="F:beta-galactosidase activity"/>
    <property type="evidence" value="ECO:0007669"/>
    <property type="project" value="InterPro"/>
</dbReference>
<evidence type="ECO:0000313" key="5">
    <source>
        <dbReference type="EMBL" id="TWU36154.1"/>
    </source>
</evidence>
<dbReference type="OrthoDB" id="9760450at2"/>